<dbReference type="GO" id="GO:0003700">
    <property type="term" value="F:DNA-binding transcription factor activity"/>
    <property type="evidence" value="ECO:0007669"/>
    <property type="project" value="TreeGrafter"/>
</dbReference>
<evidence type="ECO:0000313" key="12">
    <source>
        <dbReference type="EMBL" id="RHM80910.1"/>
    </source>
</evidence>
<evidence type="ECO:0000313" key="14">
    <source>
        <dbReference type="Proteomes" id="UP000283981"/>
    </source>
</evidence>
<evidence type="ECO:0000313" key="7">
    <source>
        <dbReference type="EMBL" id="RGM26299.1"/>
    </source>
</evidence>
<dbReference type="Gene3D" id="1.10.260.40">
    <property type="entry name" value="lambda repressor-like DNA-binding domains"/>
    <property type="match status" value="1"/>
</dbReference>
<dbReference type="RefSeq" id="WP_004840434.1">
    <property type="nucleotide sequence ID" value="NZ_AP031446.1"/>
</dbReference>
<keyword evidence="1" id="KW-0238">DNA-binding</keyword>
<reference evidence="4" key="5">
    <citation type="submission" date="2022-12" db="EMBL/GenBank/DDBJ databases">
        <title>Genome of R. gnavus strain RSHDN_120.</title>
        <authorList>
            <person name="Abdugheni R."/>
        </authorList>
    </citation>
    <scope>NUCLEOTIDE SEQUENCE</scope>
    <source>
        <strain evidence="4">RSHDN_120</strain>
    </source>
</reference>
<dbReference type="Proteomes" id="UP001296643">
    <property type="component" value="Unassembled WGS sequence"/>
</dbReference>
<dbReference type="PANTHER" id="PTHR46797:SF1">
    <property type="entry name" value="METHYLPHOSPHONATE SYNTHASE"/>
    <property type="match status" value="1"/>
</dbReference>
<dbReference type="EMBL" id="JAAIRM010000026">
    <property type="protein sequence ID" value="NSI20265.1"/>
    <property type="molecule type" value="Genomic_DNA"/>
</dbReference>
<dbReference type="InterPro" id="IPR010982">
    <property type="entry name" value="Lambda_DNA-bd_dom_sf"/>
</dbReference>
<accession>A0A2N5P718</accession>
<sequence>MIEDKVFERIGYIRKTKHFSMYRLAKEADIPYSSLNNIIHRRTCPTIATLEKLCKGLNITLSDFFDFELYPLQNENLTPEEDELINKYRALTKNKQERLQAYLDGLSES</sequence>
<dbReference type="EMBL" id="QSIR01000002">
    <property type="protein sequence ID" value="RHD08779.1"/>
    <property type="molecule type" value="Genomic_DNA"/>
</dbReference>
<dbReference type="Proteomes" id="UP000284472">
    <property type="component" value="Unassembled WGS sequence"/>
</dbReference>
<evidence type="ECO:0000313" key="18">
    <source>
        <dbReference type="Proteomes" id="UP000286137"/>
    </source>
</evidence>
<evidence type="ECO:0000313" key="6">
    <source>
        <dbReference type="EMBL" id="NSI63924.1"/>
    </source>
</evidence>
<dbReference type="Proteomes" id="UP000285610">
    <property type="component" value="Unassembled WGS sequence"/>
</dbReference>
<dbReference type="Proteomes" id="UP001296581">
    <property type="component" value="Unassembled WGS sequence"/>
</dbReference>
<evidence type="ECO:0000313" key="15">
    <source>
        <dbReference type="Proteomes" id="UP000284472"/>
    </source>
</evidence>
<feature type="domain" description="HTH cro/C1-type" evidence="2">
    <location>
        <begin position="10"/>
        <end position="64"/>
    </location>
</feature>
<dbReference type="SUPFAM" id="SSF47413">
    <property type="entry name" value="lambda repressor-like DNA-binding domains"/>
    <property type="match status" value="1"/>
</dbReference>
<dbReference type="Pfam" id="PF01381">
    <property type="entry name" value="HTH_3"/>
    <property type="match status" value="1"/>
</dbReference>
<evidence type="ECO:0000256" key="1">
    <source>
        <dbReference type="ARBA" id="ARBA00023125"/>
    </source>
</evidence>
<dbReference type="EMBL" id="JAAIRY010000001">
    <property type="protein sequence ID" value="NSI63924.1"/>
    <property type="molecule type" value="Genomic_DNA"/>
</dbReference>
<dbReference type="Proteomes" id="UP000283981">
    <property type="component" value="Unassembled WGS sequence"/>
</dbReference>
<dbReference type="EMBL" id="QRIS01000004">
    <property type="protein sequence ID" value="RHG87574.1"/>
    <property type="molecule type" value="Genomic_DNA"/>
</dbReference>
<name>A0A2N5P718_MEDGN</name>
<dbReference type="InterPro" id="IPR001387">
    <property type="entry name" value="Cro/C1-type_HTH"/>
</dbReference>
<reference evidence="5" key="3">
    <citation type="submission" date="2020-02" db="EMBL/GenBank/DDBJ databases">
        <authorList>
            <person name="Littmann E."/>
            <person name="Sorbara M."/>
        </authorList>
    </citation>
    <scope>NUCLEOTIDE SEQUENCE</scope>
    <source>
        <strain evidence="6">MSK.11.9</strain>
        <strain evidence="5">MSK.22.53</strain>
    </source>
</reference>
<dbReference type="GO" id="GO:0005829">
    <property type="term" value="C:cytosol"/>
    <property type="evidence" value="ECO:0007669"/>
    <property type="project" value="TreeGrafter"/>
</dbReference>
<evidence type="ECO:0000313" key="8">
    <source>
        <dbReference type="EMBL" id="RGQ71313.1"/>
    </source>
</evidence>
<dbReference type="PROSITE" id="PS50943">
    <property type="entry name" value="HTH_CROC1"/>
    <property type="match status" value="1"/>
</dbReference>
<evidence type="ECO:0000313" key="4">
    <source>
        <dbReference type="EMBL" id="MDE1202215.1"/>
    </source>
</evidence>
<protein>
    <submittedName>
        <fullName evidence="3">Helix-turn-helix domain-containing protein</fullName>
    </submittedName>
    <submittedName>
        <fullName evidence="4">Helix-turn-helix transcriptional regulator</fullName>
    </submittedName>
    <submittedName>
        <fullName evidence="11">XRE family transcriptional regulator</fullName>
    </submittedName>
</protein>
<dbReference type="EMBL" id="QRQE01000004">
    <property type="protein sequence ID" value="RHM80910.1"/>
    <property type="molecule type" value="Genomic_DNA"/>
</dbReference>
<reference evidence="13 14" key="1">
    <citation type="submission" date="2018-08" db="EMBL/GenBank/DDBJ databases">
        <title>A genome reference for cultivated species of the human gut microbiota.</title>
        <authorList>
            <person name="Zou Y."/>
            <person name="Xue W."/>
            <person name="Luo G."/>
        </authorList>
    </citation>
    <scope>NUCLEOTIDE SEQUENCE [LARGE SCALE GENOMIC DNA]</scope>
    <source>
        <strain evidence="8 18">AF27-4BH</strain>
        <strain evidence="12 16">AF33-12</strain>
        <strain evidence="11 14">AM21-18</strain>
        <strain evidence="10 17">AM22-7AC</strain>
        <strain evidence="9 15">AM32-6</strain>
        <strain evidence="7 13">TF01-20-2</strain>
    </source>
</reference>
<reference evidence="5" key="2">
    <citation type="journal article" date="2020" name="Cell Host Microbe">
        <title>Functional and Genomic Variation between Human-Derived Isolates of Lachnospiraceae Reveals Inter- and Intra-Species Diversity.</title>
        <authorList>
            <person name="Sorbara M.T."/>
            <person name="Littmann E.R."/>
            <person name="Fontana E."/>
            <person name="Moody T.U."/>
            <person name="Kohout C.E."/>
            <person name="Gjonbalaj M."/>
            <person name="Eaton V."/>
            <person name="Seok R."/>
            <person name="Leiner I.M."/>
            <person name="Pamer E.G."/>
        </authorList>
    </citation>
    <scope>NUCLEOTIDE SEQUENCE</scope>
    <source>
        <strain evidence="6">MSK.11.9</strain>
        <strain evidence="5">MSK.22.53</strain>
    </source>
</reference>
<dbReference type="Proteomes" id="UP000260808">
    <property type="component" value="Unassembled WGS sequence"/>
</dbReference>
<dbReference type="PANTHER" id="PTHR46797">
    <property type="entry name" value="HTH-TYPE TRANSCRIPTIONAL REGULATOR"/>
    <property type="match status" value="1"/>
</dbReference>
<dbReference type="GO" id="GO:0003677">
    <property type="term" value="F:DNA binding"/>
    <property type="evidence" value="ECO:0007669"/>
    <property type="project" value="UniProtKB-KW"/>
</dbReference>
<dbReference type="EMBL" id="QRIA01000007">
    <property type="protein sequence ID" value="RHG19536.1"/>
    <property type="molecule type" value="Genomic_DNA"/>
</dbReference>
<dbReference type="SMART" id="SM00530">
    <property type="entry name" value="HTH_XRE"/>
    <property type="match status" value="1"/>
</dbReference>
<evidence type="ECO:0000259" key="2">
    <source>
        <dbReference type="PROSITE" id="PS50943"/>
    </source>
</evidence>
<dbReference type="EMBL" id="QSSX01000001">
    <property type="protein sequence ID" value="RGM26299.1"/>
    <property type="molecule type" value="Genomic_DNA"/>
</dbReference>
<dbReference type="Proteomes" id="UP000286137">
    <property type="component" value="Unassembled WGS sequence"/>
</dbReference>
<gene>
    <name evidence="11" type="ORF">DW243_03380</name>
    <name evidence="10" type="ORF">DW270_07395</name>
    <name evidence="9" type="ORF">DW812_02475</name>
    <name evidence="8" type="ORF">DWY88_00360</name>
    <name evidence="12" type="ORF">DWZ50_02710</name>
    <name evidence="7" type="ORF">DXC31_00005</name>
    <name evidence="5" type="ORF">G4958_13085</name>
    <name evidence="6" type="ORF">G4981_01175</name>
    <name evidence="3" type="ORF">LIQ10_14620</name>
    <name evidence="4" type="ORF">O4N78_01225</name>
</gene>
<evidence type="ECO:0000313" key="10">
    <source>
        <dbReference type="EMBL" id="RHG19536.1"/>
    </source>
</evidence>
<proteinExistence type="predicted"/>
<organism evidence="11 14">
    <name type="scientific">Mediterraneibacter gnavus</name>
    <name type="common">Ruminococcus gnavus</name>
    <dbReference type="NCBI Taxonomy" id="33038"/>
    <lineage>
        <taxon>Bacteria</taxon>
        <taxon>Bacillati</taxon>
        <taxon>Bacillota</taxon>
        <taxon>Clostridia</taxon>
        <taxon>Lachnospirales</taxon>
        <taxon>Lachnospiraceae</taxon>
        <taxon>Mediterraneibacter</taxon>
    </lineage>
</organism>
<dbReference type="AlphaFoldDB" id="A0A2N5P718"/>
<dbReference type="GeneID" id="57432149"/>
<evidence type="ECO:0000313" key="3">
    <source>
        <dbReference type="EMBL" id="MCB5494949.1"/>
    </source>
</evidence>
<dbReference type="EMBL" id="JAPZEG010000001">
    <property type="protein sequence ID" value="MDE1202215.1"/>
    <property type="molecule type" value="Genomic_DNA"/>
</dbReference>
<dbReference type="Proteomes" id="UP001149331">
    <property type="component" value="Unassembled WGS sequence"/>
</dbReference>
<evidence type="ECO:0000313" key="5">
    <source>
        <dbReference type="EMBL" id="NSI20265.1"/>
    </source>
</evidence>
<evidence type="ECO:0000313" key="13">
    <source>
        <dbReference type="Proteomes" id="UP000260808"/>
    </source>
</evidence>
<evidence type="ECO:0000313" key="17">
    <source>
        <dbReference type="Proteomes" id="UP000285697"/>
    </source>
</evidence>
<dbReference type="CDD" id="cd00093">
    <property type="entry name" value="HTH_XRE"/>
    <property type="match status" value="1"/>
</dbReference>
<reference evidence="3" key="4">
    <citation type="submission" date="2021-10" db="EMBL/GenBank/DDBJ databases">
        <title>Collection of gut derived symbiotic bacterial strains cultured from healthy donors.</title>
        <authorList>
            <person name="Lin H."/>
            <person name="Littmann E."/>
            <person name="Claire K."/>
            <person name="Pamer E."/>
        </authorList>
    </citation>
    <scope>NUCLEOTIDE SEQUENCE</scope>
    <source>
        <strain evidence="3">MSK.23.4</strain>
    </source>
</reference>
<dbReference type="Proteomes" id="UP000285697">
    <property type="component" value="Unassembled WGS sequence"/>
</dbReference>
<evidence type="ECO:0000313" key="11">
    <source>
        <dbReference type="EMBL" id="RHG87574.1"/>
    </source>
</evidence>
<dbReference type="InterPro" id="IPR050807">
    <property type="entry name" value="TransReg_Diox_bact_type"/>
</dbReference>
<dbReference type="Proteomes" id="UP001297422">
    <property type="component" value="Unassembled WGS sequence"/>
</dbReference>
<dbReference type="EMBL" id="JAJBNC010000026">
    <property type="protein sequence ID" value="MCB5494949.1"/>
    <property type="molecule type" value="Genomic_DNA"/>
</dbReference>
<evidence type="ECO:0000313" key="16">
    <source>
        <dbReference type="Proteomes" id="UP000285610"/>
    </source>
</evidence>
<comment type="caution">
    <text evidence="11">The sequence shown here is derived from an EMBL/GenBank/DDBJ whole genome shotgun (WGS) entry which is preliminary data.</text>
</comment>
<evidence type="ECO:0000313" key="9">
    <source>
        <dbReference type="EMBL" id="RHD08779.1"/>
    </source>
</evidence>
<dbReference type="EMBL" id="QRTJ01000001">
    <property type="protein sequence ID" value="RGQ71313.1"/>
    <property type="molecule type" value="Genomic_DNA"/>
</dbReference>